<dbReference type="Gene3D" id="3.40.50.20">
    <property type="match status" value="1"/>
</dbReference>
<dbReference type="FunFam" id="3.30.1490.20:FF:000015">
    <property type="entry name" value="N5-carboxyaminoimidazole ribonucleotide synthase"/>
    <property type="match status" value="1"/>
</dbReference>
<evidence type="ECO:0000313" key="9">
    <source>
        <dbReference type="Proteomes" id="UP000554342"/>
    </source>
</evidence>
<evidence type="ECO:0000256" key="4">
    <source>
        <dbReference type="ARBA" id="ARBA00022840"/>
    </source>
</evidence>
<dbReference type="Gene3D" id="3.30.1490.20">
    <property type="entry name" value="ATP-grasp fold, A domain"/>
    <property type="match status" value="1"/>
</dbReference>
<dbReference type="PROSITE" id="PS50975">
    <property type="entry name" value="ATP_GRASP"/>
    <property type="match status" value="1"/>
</dbReference>
<comment type="catalytic activity">
    <reaction evidence="5 6">
        <text>5-amino-1-(5-phospho-beta-D-ribosyl)imidazole + hydrogencarbonate + ATP = 5-carboxyamino-1-(5-phospho-D-ribosyl)imidazole + ADP + phosphate + 2 H(+)</text>
        <dbReference type="Rhea" id="RHEA:19317"/>
        <dbReference type="ChEBI" id="CHEBI:15378"/>
        <dbReference type="ChEBI" id="CHEBI:17544"/>
        <dbReference type="ChEBI" id="CHEBI:30616"/>
        <dbReference type="ChEBI" id="CHEBI:43474"/>
        <dbReference type="ChEBI" id="CHEBI:58730"/>
        <dbReference type="ChEBI" id="CHEBI:137981"/>
        <dbReference type="ChEBI" id="CHEBI:456216"/>
        <dbReference type="EC" id="6.3.4.18"/>
    </reaction>
</comment>
<dbReference type="NCBIfam" id="TIGR01161">
    <property type="entry name" value="purK"/>
    <property type="match status" value="1"/>
</dbReference>
<evidence type="ECO:0000313" key="8">
    <source>
        <dbReference type="EMBL" id="MBB5717564.1"/>
    </source>
</evidence>
<accession>A0A840YVK0</accession>
<dbReference type="GO" id="GO:0046872">
    <property type="term" value="F:metal ion binding"/>
    <property type="evidence" value="ECO:0007669"/>
    <property type="project" value="InterPro"/>
</dbReference>
<comment type="function">
    <text evidence="5">Catalyzes the ATP-dependent conversion of 5-aminoimidazole ribonucleotide (AIR) and HCO(3)(-) to N5-carboxyaminoimidazole ribonucleotide (N5-CAIR).</text>
</comment>
<evidence type="ECO:0000256" key="3">
    <source>
        <dbReference type="ARBA" id="ARBA00022755"/>
    </source>
</evidence>
<keyword evidence="2 5" id="KW-0547">Nucleotide-binding</keyword>
<dbReference type="GO" id="GO:0006189">
    <property type="term" value="P:'de novo' IMP biosynthetic process"/>
    <property type="evidence" value="ECO:0007669"/>
    <property type="project" value="UniProtKB-UniRule"/>
</dbReference>
<feature type="binding site" evidence="5">
    <location>
        <begin position="150"/>
        <end position="156"/>
    </location>
    <ligand>
        <name>ATP</name>
        <dbReference type="ChEBI" id="CHEBI:30616"/>
    </ligand>
</feature>
<keyword evidence="4 5" id="KW-0067">ATP-binding</keyword>
<feature type="binding site" evidence="5">
    <location>
        <position position="145"/>
    </location>
    <ligand>
        <name>ATP</name>
        <dbReference type="ChEBI" id="CHEBI:30616"/>
    </ligand>
</feature>
<comment type="similarity">
    <text evidence="5 6">Belongs to the PurK/PurT family.</text>
</comment>
<dbReference type="InterPro" id="IPR040686">
    <property type="entry name" value="PurK_C"/>
</dbReference>
<dbReference type="PANTHER" id="PTHR11609">
    <property type="entry name" value="PURINE BIOSYNTHESIS PROTEIN 6/7, PUR6/7"/>
    <property type="match status" value="1"/>
</dbReference>
<dbReference type="Proteomes" id="UP000554342">
    <property type="component" value="Unassembled WGS sequence"/>
</dbReference>
<dbReference type="Pfam" id="PF02222">
    <property type="entry name" value="ATP-grasp"/>
    <property type="match status" value="1"/>
</dbReference>
<feature type="binding site" evidence="5">
    <location>
        <begin position="265"/>
        <end position="266"/>
    </location>
    <ligand>
        <name>ATP</name>
        <dbReference type="ChEBI" id="CHEBI:30616"/>
    </ligand>
</feature>
<reference evidence="8 9" key="1">
    <citation type="submission" date="2020-08" db="EMBL/GenBank/DDBJ databases">
        <title>Genomic Encyclopedia of Type Strains, Phase IV (KMG-IV): sequencing the most valuable type-strain genomes for metagenomic binning, comparative biology and taxonomic classification.</title>
        <authorList>
            <person name="Goeker M."/>
        </authorList>
    </citation>
    <scope>NUCLEOTIDE SEQUENCE [LARGE SCALE GENOMIC DNA]</scope>
    <source>
        <strain evidence="8 9">DSM 27203</strain>
    </source>
</reference>
<evidence type="ECO:0000256" key="2">
    <source>
        <dbReference type="ARBA" id="ARBA00022741"/>
    </source>
</evidence>
<dbReference type="Pfam" id="PF17769">
    <property type="entry name" value="PurK_C"/>
    <property type="match status" value="1"/>
</dbReference>
<dbReference type="Pfam" id="PF22660">
    <property type="entry name" value="RS_preATP-grasp-like"/>
    <property type="match status" value="1"/>
</dbReference>
<protein>
    <recommendedName>
        <fullName evidence="5 6">N5-carboxyaminoimidazole ribonucleotide synthase</fullName>
        <shortName evidence="5 6">N5-CAIR synthase</shortName>
        <ecNumber evidence="5 6">6.3.4.18</ecNumber>
    </recommendedName>
    <alternativeName>
        <fullName evidence="5 6">5-(carboxyamino)imidazole ribonucleotide synthetase</fullName>
    </alternativeName>
</protein>
<comment type="pathway">
    <text evidence="5 6">Purine metabolism; IMP biosynthesis via de novo pathway; 5-amino-1-(5-phospho-D-ribosyl)imidazole-4-carboxylate from 5-amino-1-(5-phospho-D-ribosyl)imidazole (N5-CAIR route): step 1/2.</text>
</comment>
<dbReference type="GO" id="GO:0004638">
    <property type="term" value="F:phosphoribosylaminoimidazole carboxylase activity"/>
    <property type="evidence" value="ECO:0007669"/>
    <property type="project" value="InterPro"/>
</dbReference>
<dbReference type="Gene3D" id="3.30.470.20">
    <property type="entry name" value="ATP-grasp fold, B domain"/>
    <property type="match status" value="1"/>
</dbReference>
<feature type="binding site" evidence="5">
    <location>
        <position position="105"/>
    </location>
    <ligand>
        <name>ATP</name>
        <dbReference type="ChEBI" id="CHEBI:30616"/>
    </ligand>
</feature>
<sequence>MKTLPPGSTIGIIGAGQLGRMLGVAAAQLGYRIHVLAPAPGPACDVNNAFTQAAYDDPQALATFAQSVDVVTYEFENIEAAPIAAIADIMPVRPSARALTIAQNRVEEKSFVENLGGRAAPWREVNSRTDLDTAIAELGTPAILKTVRFGYDGKGQARLHSADDADAAWDAIKGSPAILEAFVPFEHEFSIVLARGMDGAMVSYPPPHNEHKDGILARSTVPAPAPVAAQWTEAAALAGRVADALDYVGVLTLEFFAGKDGPVFNEMAPRVHNSGHWTIEGAVTSQFENHVRAICGLPLGETAVTGNHVEMENLIGEDARRWPELVAEAEAHLHLYGKGEIRPGRKMGHVTRVRRD</sequence>
<comment type="caution">
    <text evidence="8">The sequence shown here is derived from an EMBL/GenBank/DDBJ whole genome shotgun (WGS) entry which is preliminary data.</text>
</comment>
<comment type="function">
    <text evidence="6">Catalyzes the ATP-dependent conversion of 5-aminoimidazole ribonucleotide (AIR) and HCO(3)- to N5-carboxyaminoimidazole ribonucleotide (N5-CAIR).</text>
</comment>
<evidence type="ECO:0000256" key="5">
    <source>
        <dbReference type="HAMAP-Rule" id="MF_01928"/>
    </source>
</evidence>
<dbReference type="SUPFAM" id="SSF52440">
    <property type="entry name" value="PreATP-grasp domain"/>
    <property type="match status" value="1"/>
</dbReference>
<dbReference type="InterPro" id="IPR005875">
    <property type="entry name" value="PurK"/>
</dbReference>
<keyword evidence="1 5" id="KW-0436">Ligase</keyword>
<gene>
    <name evidence="5 6" type="primary">purK</name>
    <name evidence="8" type="ORF">FHR23_000471</name>
</gene>
<dbReference type="InterPro" id="IPR011054">
    <property type="entry name" value="Rudment_hybrid_motif"/>
</dbReference>
<dbReference type="InterPro" id="IPR011761">
    <property type="entry name" value="ATP-grasp"/>
</dbReference>
<evidence type="ECO:0000259" key="7">
    <source>
        <dbReference type="PROSITE" id="PS50975"/>
    </source>
</evidence>
<dbReference type="SUPFAM" id="SSF56059">
    <property type="entry name" value="Glutathione synthetase ATP-binding domain-like"/>
    <property type="match status" value="1"/>
</dbReference>
<proteinExistence type="inferred from homology"/>
<dbReference type="AlphaFoldDB" id="A0A840YVK0"/>
<dbReference type="EC" id="6.3.4.18" evidence="5 6"/>
<feature type="domain" description="ATP-grasp" evidence="7">
    <location>
        <begin position="109"/>
        <end position="295"/>
    </location>
</feature>
<dbReference type="InterPro" id="IPR013815">
    <property type="entry name" value="ATP_grasp_subdomain_1"/>
</dbReference>
<dbReference type="InterPro" id="IPR003135">
    <property type="entry name" value="ATP-grasp_carboxylate-amine"/>
</dbReference>
<dbReference type="PANTHER" id="PTHR11609:SF5">
    <property type="entry name" value="PHOSPHORIBOSYLAMINOIMIDAZOLE CARBOXYLASE"/>
    <property type="match status" value="1"/>
</dbReference>
<comment type="subunit">
    <text evidence="5 6">Homodimer.</text>
</comment>
<name>A0A840YVK0_9SPHN</name>
<dbReference type="HAMAP" id="MF_01928">
    <property type="entry name" value="PurK"/>
    <property type="match status" value="1"/>
</dbReference>
<feature type="binding site" evidence="5">
    <location>
        <begin position="180"/>
        <end position="183"/>
    </location>
    <ligand>
        <name>ATP</name>
        <dbReference type="ChEBI" id="CHEBI:30616"/>
    </ligand>
</feature>
<dbReference type="GO" id="GO:0005829">
    <property type="term" value="C:cytosol"/>
    <property type="evidence" value="ECO:0007669"/>
    <property type="project" value="TreeGrafter"/>
</dbReference>
<keyword evidence="3 5" id="KW-0658">Purine biosynthesis</keyword>
<dbReference type="EMBL" id="JACIJI010000001">
    <property type="protein sequence ID" value="MBB5717564.1"/>
    <property type="molecule type" value="Genomic_DNA"/>
</dbReference>
<dbReference type="UniPathway" id="UPA00074">
    <property type="reaction ID" value="UER00942"/>
</dbReference>
<dbReference type="NCBIfam" id="NF004676">
    <property type="entry name" value="PRK06019.1-2"/>
    <property type="match status" value="1"/>
</dbReference>
<dbReference type="GO" id="GO:0005524">
    <property type="term" value="F:ATP binding"/>
    <property type="evidence" value="ECO:0007669"/>
    <property type="project" value="UniProtKB-UniRule"/>
</dbReference>
<dbReference type="RefSeq" id="WP_184001312.1">
    <property type="nucleotide sequence ID" value="NZ_BAABIF010000004.1"/>
</dbReference>
<evidence type="ECO:0000256" key="1">
    <source>
        <dbReference type="ARBA" id="ARBA00022598"/>
    </source>
</evidence>
<feature type="binding site" evidence="5">
    <location>
        <position position="188"/>
    </location>
    <ligand>
        <name>ATP</name>
        <dbReference type="ChEBI" id="CHEBI:30616"/>
    </ligand>
</feature>
<dbReference type="NCBIfam" id="NF004679">
    <property type="entry name" value="PRK06019.1-5"/>
    <property type="match status" value="1"/>
</dbReference>
<evidence type="ECO:0000256" key="6">
    <source>
        <dbReference type="RuleBase" id="RU361200"/>
    </source>
</evidence>
<keyword evidence="9" id="KW-1185">Reference proteome</keyword>
<organism evidence="8 9">
    <name type="scientific">Stakelama sediminis</name>
    <dbReference type="NCBI Taxonomy" id="463200"/>
    <lineage>
        <taxon>Bacteria</taxon>
        <taxon>Pseudomonadati</taxon>
        <taxon>Pseudomonadota</taxon>
        <taxon>Alphaproteobacteria</taxon>
        <taxon>Sphingomonadales</taxon>
        <taxon>Sphingomonadaceae</taxon>
        <taxon>Stakelama</taxon>
    </lineage>
</organism>
<dbReference type="SUPFAM" id="SSF51246">
    <property type="entry name" value="Rudiment single hybrid motif"/>
    <property type="match status" value="1"/>
</dbReference>
<dbReference type="InterPro" id="IPR016185">
    <property type="entry name" value="PreATP-grasp_dom_sf"/>
</dbReference>
<dbReference type="GO" id="GO:0034028">
    <property type="term" value="F:5-(carboxyamino)imidazole ribonucleotide synthase activity"/>
    <property type="evidence" value="ECO:0007669"/>
    <property type="project" value="UniProtKB-UniRule"/>
</dbReference>
<feature type="binding site" evidence="5">
    <location>
        <position position="211"/>
    </location>
    <ligand>
        <name>ATP</name>
        <dbReference type="ChEBI" id="CHEBI:30616"/>
    </ligand>
</feature>
<dbReference type="InterPro" id="IPR054350">
    <property type="entry name" value="PurT/PurK_preATP-grasp"/>
</dbReference>